<evidence type="ECO:0000256" key="1">
    <source>
        <dbReference type="SAM" id="SignalP"/>
    </source>
</evidence>
<organism evidence="2 3">
    <name type="scientific">Marinobacter albus</name>
    <dbReference type="NCBI Taxonomy" id="3030833"/>
    <lineage>
        <taxon>Bacteria</taxon>
        <taxon>Pseudomonadati</taxon>
        <taxon>Pseudomonadota</taxon>
        <taxon>Gammaproteobacteria</taxon>
        <taxon>Pseudomonadales</taxon>
        <taxon>Marinobacteraceae</taxon>
        <taxon>Marinobacter</taxon>
    </lineage>
</organism>
<reference evidence="2 3" key="1">
    <citation type="submission" date="2023-05" db="EMBL/GenBank/DDBJ databases">
        <title>Marinobacter albus sp. nov., a marine bacterium isolated from sand in a coastal intertidal zone of huludao.</title>
        <authorList>
            <person name="Deng T."/>
        </authorList>
    </citation>
    <scope>NUCLEOTIDE SEQUENCE [LARGE SCALE GENOMIC DNA]</scope>
    <source>
        <strain evidence="2 3">M216</strain>
    </source>
</reference>
<feature type="signal peptide" evidence="1">
    <location>
        <begin position="1"/>
        <end position="19"/>
    </location>
</feature>
<evidence type="ECO:0000313" key="3">
    <source>
        <dbReference type="Proteomes" id="UP001223547"/>
    </source>
</evidence>
<sequence length="80" mass="8577">MRYLAAALLSLFLAAPVIAGQCPALMKQVDSQLVSSQVGSDVKQEVKELRAKGEALHNQGKHGESVKVLNEALNKLNASY</sequence>
<accession>A0ABT7H9G0</accession>
<keyword evidence="3" id="KW-1185">Reference proteome</keyword>
<protein>
    <recommendedName>
        <fullName evidence="4">DUF1090 domain-containing protein</fullName>
    </recommendedName>
</protein>
<evidence type="ECO:0008006" key="4">
    <source>
        <dbReference type="Google" id="ProtNLM"/>
    </source>
</evidence>
<feature type="chain" id="PRO_5047334828" description="DUF1090 domain-containing protein" evidence="1">
    <location>
        <begin position="20"/>
        <end position="80"/>
    </location>
</feature>
<keyword evidence="1" id="KW-0732">Signal</keyword>
<dbReference type="RefSeq" id="WP_219866550.1">
    <property type="nucleotide sequence ID" value="NZ_JASSQD010000001.1"/>
</dbReference>
<dbReference type="Proteomes" id="UP001223547">
    <property type="component" value="Unassembled WGS sequence"/>
</dbReference>
<comment type="caution">
    <text evidence="2">The sequence shown here is derived from an EMBL/GenBank/DDBJ whole genome shotgun (WGS) entry which is preliminary data.</text>
</comment>
<gene>
    <name evidence="2" type="ORF">QQF73_05025</name>
</gene>
<dbReference type="EMBL" id="JASSQD010000001">
    <property type="protein sequence ID" value="MDK9556980.1"/>
    <property type="molecule type" value="Genomic_DNA"/>
</dbReference>
<evidence type="ECO:0000313" key="2">
    <source>
        <dbReference type="EMBL" id="MDK9556980.1"/>
    </source>
</evidence>
<name>A0ABT7H9G0_9GAMM</name>
<proteinExistence type="predicted"/>